<reference evidence="3" key="1">
    <citation type="submission" date="2016-10" db="EMBL/GenBank/DDBJ databases">
        <authorList>
            <person name="Varghese N."/>
            <person name="Submissions S."/>
        </authorList>
    </citation>
    <scope>NUCLEOTIDE SEQUENCE [LARGE SCALE GENOMIC DNA]</scope>
    <source>
        <strain evidence="3">DSM 43163</strain>
    </source>
</reference>
<dbReference type="InterPro" id="IPR039422">
    <property type="entry name" value="MarR/SlyA-like"/>
</dbReference>
<accession>A0A1H5YID7</accession>
<evidence type="ECO:0000313" key="3">
    <source>
        <dbReference type="Proteomes" id="UP000236723"/>
    </source>
</evidence>
<dbReference type="GO" id="GO:0003677">
    <property type="term" value="F:DNA binding"/>
    <property type="evidence" value="ECO:0007669"/>
    <property type="project" value="UniProtKB-KW"/>
</dbReference>
<dbReference type="PANTHER" id="PTHR33164:SF43">
    <property type="entry name" value="HTH-TYPE TRANSCRIPTIONAL REPRESSOR YETL"/>
    <property type="match status" value="1"/>
</dbReference>
<dbReference type="EMBL" id="FNVO01000004">
    <property type="protein sequence ID" value="SEG23754.1"/>
    <property type="molecule type" value="Genomic_DNA"/>
</dbReference>
<dbReference type="AlphaFoldDB" id="A0A1H5YID7"/>
<keyword evidence="3" id="KW-1185">Reference proteome</keyword>
<dbReference type="GO" id="GO:0003700">
    <property type="term" value="F:DNA-binding transcription factor activity"/>
    <property type="evidence" value="ECO:0007669"/>
    <property type="project" value="InterPro"/>
</dbReference>
<organism evidence="2 3">
    <name type="scientific">Thermomonospora echinospora</name>
    <dbReference type="NCBI Taxonomy" id="1992"/>
    <lineage>
        <taxon>Bacteria</taxon>
        <taxon>Bacillati</taxon>
        <taxon>Actinomycetota</taxon>
        <taxon>Actinomycetes</taxon>
        <taxon>Streptosporangiales</taxon>
        <taxon>Thermomonosporaceae</taxon>
        <taxon>Thermomonospora</taxon>
    </lineage>
</organism>
<dbReference type="Proteomes" id="UP000236723">
    <property type="component" value="Unassembled WGS sequence"/>
</dbReference>
<dbReference type="SUPFAM" id="SSF46785">
    <property type="entry name" value="Winged helix' DNA-binding domain"/>
    <property type="match status" value="1"/>
</dbReference>
<evidence type="ECO:0000313" key="2">
    <source>
        <dbReference type="EMBL" id="SEG23754.1"/>
    </source>
</evidence>
<dbReference type="InterPro" id="IPR036390">
    <property type="entry name" value="WH_DNA-bd_sf"/>
</dbReference>
<dbReference type="SMART" id="SM00347">
    <property type="entry name" value="HTH_MARR"/>
    <property type="match status" value="1"/>
</dbReference>
<dbReference type="Pfam" id="PF12802">
    <property type="entry name" value="MarR_2"/>
    <property type="match status" value="1"/>
</dbReference>
<name>A0A1H5YID7_9ACTN</name>
<evidence type="ECO:0000259" key="1">
    <source>
        <dbReference type="PROSITE" id="PS50995"/>
    </source>
</evidence>
<dbReference type="InterPro" id="IPR000835">
    <property type="entry name" value="HTH_MarR-typ"/>
</dbReference>
<proteinExistence type="predicted"/>
<feature type="domain" description="HTH marR-type" evidence="1">
    <location>
        <begin position="16"/>
        <end position="153"/>
    </location>
</feature>
<dbReference type="InterPro" id="IPR036388">
    <property type="entry name" value="WH-like_DNA-bd_sf"/>
</dbReference>
<sequence>MCHSWDMTGLPSDPSPLAGPGALDRLAAALDGPAGTLAAVWSSGREVIPATQLRVLLIVERHGDINLSGLAAELGALPSSASRLCDRLEAAGLLVRDPGRDRRAISLRLSQDGRLLLDRLREQRRQELGRVLARMAPAAQIALLTGLLHFHEAATGDKADPSAEVSWPA</sequence>
<dbReference type="GO" id="GO:0006950">
    <property type="term" value="P:response to stress"/>
    <property type="evidence" value="ECO:0007669"/>
    <property type="project" value="TreeGrafter"/>
</dbReference>
<dbReference type="PANTHER" id="PTHR33164">
    <property type="entry name" value="TRANSCRIPTIONAL REGULATOR, MARR FAMILY"/>
    <property type="match status" value="1"/>
</dbReference>
<gene>
    <name evidence="2" type="ORF">SAMN04489712_10427</name>
</gene>
<dbReference type="PROSITE" id="PS50995">
    <property type="entry name" value="HTH_MARR_2"/>
    <property type="match status" value="1"/>
</dbReference>
<protein>
    <submittedName>
        <fullName evidence="2">DNA-binding transcriptional regulator, MarR family</fullName>
    </submittedName>
</protein>
<dbReference type="Gene3D" id="1.10.10.10">
    <property type="entry name" value="Winged helix-like DNA-binding domain superfamily/Winged helix DNA-binding domain"/>
    <property type="match status" value="1"/>
</dbReference>
<keyword evidence="2" id="KW-0238">DNA-binding</keyword>